<dbReference type="AlphaFoldDB" id="A0A5N6ZG76"/>
<dbReference type="EMBL" id="ML739036">
    <property type="protein sequence ID" value="KAE8356622.1"/>
    <property type="molecule type" value="Genomic_DNA"/>
</dbReference>
<feature type="compositionally biased region" description="Basic and acidic residues" evidence="1">
    <location>
        <begin position="264"/>
        <end position="286"/>
    </location>
</feature>
<protein>
    <submittedName>
        <fullName evidence="2">Uncharacterized protein</fullName>
    </submittedName>
</protein>
<gene>
    <name evidence="2" type="ORF">BDV28DRAFT_126631</name>
</gene>
<feature type="compositionally biased region" description="Polar residues" evidence="1">
    <location>
        <begin position="237"/>
        <end position="262"/>
    </location>
</feature>
<sequence>MEHSGRGIQLTVWEQQCLISLCRDMMDHYELGYYPKSFWLKVSAALQEQTGRRYSWQSCQRRIVGYIRKRKAFWASYKRDHIPDCDMRTVVADEVDSWMGSCDRKFGRPVRQEVALEAAEKAEEAPPLRIPVHHLIKYTRVSNWVESLPSPAEMEILPKFGMPSSTWCRHFASHQSQSPSQTPILNAISMDRQRVDAVRGIPLAASNTPSYRGQPPKPQDISGKLDNGLATEKQKTLPCTTGAVQPQASPAPETSRNTQTSTKRPRDDGNDDAALDRPARRLRQDETSYPSGALSPNHEGAVSSTKPVDTSVEYEFSNLWERVAPIFKDPILTQKVAAVKSESIMRDLFSEIGTALTKAFSRMTEDNDEPEKI</sequence>
<organism evidence="2 3">
    <name type="scientific">Aspergillus coremiiformis</name>
    <dbReference type="NCBI Taxonomy" id="138285"/>
    <lineage>
        <taxon>Eukaryota</taxon>
        <taxon>Fungi</taxon>
        <taxon>Dikarya</taxon>
        <taxon>Ascomycota</taxon>
        <taxon>Pezizomycotina</taxon>
        <taxon>Eurotiomycetes</taxon>
        <taxon>Eurotiomycetidae</taxon>
        <taxon>Eurotiales</taxon>
        <taxon>Aspergillaceae</taxon>
        <taxon>Aspergillus</taxon>
        <taxon>Aspergillus subgen. Circumdati</taxon>
    </lineage>
</organism>
<evidence type="ECO:0000256" key="1">
    <source>
        <dbReference type="SAM" id="MobiDB-lite"/>
    </source>
</evidence>
<evidence type="ECO:0000313" key="2">
    <source>
        <dbReference type="EMBL" id="KAE8356622.1"/>
    </source>
</evidence>
<accession>A0A5N6ZG76</accession>
<evidence type="ECO:0000313" key="3">
    <source>
        <dbReference type="Proteomes" id="UP000327118"/>
    </source>
</evidence>
<feature type="region of interest" description="Disordered" evidence="1">
    <location>
        <begin position="204"/>
        <end position="308"/>
    </location>
</feature>
<name>A0A5N6ZG76_9EURO</name>
<dbReference type="Proteomes" id="UP000327118">
    <property type="component" value="Unassembled WGS sequence"/>
</dbReference>
<dbReference type="OrthoDB" id="4414363at2759"/>
<proteinExistence type="predicted"/>
<keyword evidence="3" id="KW-1185">Reference proteome</keyword>
<reference evidence="3" key="1">
    <citation type="submission" date="2019-04" db="EMBL/GenBank/DDBJ databases">
        <title>Friends and foes A comparative genomics studyof 23 Aspergillus species from section Flavi.</title>
        <authorList>
            <consortium name="DOE Joint Genome Institute"/>
            <person name="Kjaerbolling I."/>
            <person name="Vesth T."/>
            <person name="Frisvad J.C."/>
            <person name="Nybo J.L."/>
            <person name="Theobald S."/>
            <person name="Kildgaard S."/>
            <person name="Isbrandt T."/>
            <person name="Kuo A."/>
            <person name="Sato A."/>
            <person name="Lyhne E.K."/>
            <person name="Kogle M.E."/>
            <person name="Wiebenga A."/>
            <person name="Kun R.S."/>
            <person name="Lubbers R.J."/>
            <person name="Makela M.R."/>
            <person name="Barry K."/>
            <person name="Chovatia M."/>
            <person name="Clum A."/>
            <person name="Daum C."/>
            <person name="Haridas S."/>
            <person name="He G."/>
            <person name="LaButti K."/>
            <person name="Lipzen A."/>
            <person name="Mondo S."/>
            <person name="Riley R."/>
            <person name="Salamov A."/>
            <person name="Simmons B.A."/>
            <person name="Magnuson J.K."/>
            <person name="Henrissat B."/>
            <person name="Mortensen U.H."/>
            <person name="Larsen T.O."/>
            <person name="Devries R.P."/>
            <person name="Grigoriev I.V."/>
            <person name="Machida M."/>
            <person name="Baker S.E."/>
            <person name="Andersen M.R."/>
        </authorList>
    </citation>
    <scope>NUCLEOTIDE SEQUENCE [LARGE SCALE GENOMIC DNA]</scope>
    <source>
        <strain evidence="3">CBS 553.77</strain>
    </source>
</reference>